<keyword evidence="1" id="KW-0813">Transport</keyword>
<name>A0AAX3GXM4_CLODI</name>
<dbReference type="EMBL" id="CAADAT010000003">
    <property type="protein sequence ID" value="VFD53194.1"/>
    <property type="molecule type" value="Genomic_DNA"/>
</dbReference>
<gene>
    <name evidence="5" type="primary">ecsA_1</name>
    <name evidence="5" type="ORF">SAMEA1710456_00649</name>
</gene>
<dbReference type="InterPro" id="IPR027417">
    <property type="entry name" value="P-loop_NTPase"/>
</dbReference>
<evidence type="ECO:0000256" key="1">
    <source>
        <dbReference type="ARBA" id="ARBA00022448"/>
    </source>
</evidence>
<dbReference type="InterPro" id="IPR003593">
    <property type="entry name" value="AAA+_ATPase"/>
</dbReference>
<evidence type="ECO:0000256" key="2">
    <source>
        <dbReference type="ARBA" id="ARBA00022741"/>
    </source>
</evidence>
<protein>
    <submittedName>
        <fullName evidence="5">ABC transporter multidrug-family ATP-binding protein</fullName>
        <ecNumber evidence="5">3.6.3.-</ecNumber>
    </submittedName>
</protein>
<dbReference type="PANTHER" id="PTHR42939:SF1">
    <property type="entry name" value="ABC TRANSPORTER ATP-BINDING PROTEIN ALBC-RELATED"/>
    <property type="match status" value="1"/>
</dbReference>
<keyword evidence="5" id="KW-0378">Hydrolase</keyword>
<dbReference type="RefSeq" id="WP_003420240.1">
    <property type="nucleotide sequence ID" value="NZ_BEHB01000002.1"/>
</dbReference>
<comment type="caution">
    <text evidence="5">The sequence shown here is derived from an EMBL/GenBank/DDBJ whole genome shotgun (WGS) entry which is preliminary data.</text>
</comment>
<dbReference type="EC" id="3.6.3.-" evidence="5"/>
<dbReference type="InterPro" id="IPR003439">
    <property type="entry name" value="ABC_transporter-like_ATP-bd"/>
</dbReference>
<dbReference type="GO" id="GO:0005524">
    <property type="term" value="F:ATP binding"/>
    <property type="evidence" value="ECO:0007669"/>
    <property type="project" value="UniProtKB-KW"/>
</dbReference>
<keyword evidence="2" id="KW-0547">Nucleotide-binding</keyword>
<organism evidence="5 6">
    <name type="scientific">Clostridioides difficile</name>
    <name type="common">Peptoclostridium difficile</name>
    <dbReference type="NCBI Taxonomy" id="1496"/>
    <lineage>
        <taxon>Bacteria</taxon>
        <taxon>Bacillati</taxon>
        <taxon>Bacillota</taxon>
        <taxon>Clostridia</taxon>
        <taxon>Peptostreptococcales</taxon>
        <taxon>Peptostreptococcaceae</taxon>
        <taxon>Clostridioides</taxon>
    </lineage>
</organism>
<dbReference type="PANTHER" id="PTHR42939">
    <property type="entry name" value="ABC TRANSPORTER ATP-BINDING PROTEIN ALBC-RELATED"/>
    <property type="match status" value="1"/>
</dbReference>
<dbReference type="SUPFAM" id="SSF52540">
    <property type="entry name" value="P-loop containing nucleoside triphosphate hydrolases"/>
    <property type="match status" value="1"/>
</dbReference>
<dbReference type="CDD" id="cd03230">
    <property type="entry name" value="ABC_DR_subfamily_A"/>
    <property type="match status" value="1"/>
</dbReference>
<reference evidence="5 6" key="1">
    <citation type="submission" date="2019-02" db="EMBL/GenBank/DDBJ databases">
        <authorList>
            <consortium name="Pathogen Informatics"/>
        </authorList>
    </citation>
    <scope>NUCLEOTIDE SEQUENCE [LARGE SCALE GENOMIC DNA]</scope>
    <source>
        <strain evidence="5 6">078GUE027</strain>
    </source>
</reference>
<proteinExistence type="predicted"/>
<dbReference type="Proteomes" id="UP000346772">
    <property type="component" value="Unassembled WGS sequence"/>
</dbReference>
<sequence>MDKNINNISQDGIVEFKGVNKSYGIKTVLKNIDLNIPKGKIVGLLGPNGSGKSTMIKLMNGLLQPDNGEIMINGMKPSIETKKIVSYLPERTYLNDWMKVSDLLKFFYDFYSDFDVRRANEMIKSLDIDVNEKLKTMSKGTKEKVQLILVMSRNASIYILDEPIGGVDPAARSYILKTILKNYSEDSTLLIATHLISEIENICDEVIFISKGEIVLQGDVEAIREEKGKSIDALFREEFKC</sequence>
<feature type="domain" description="ABC transporter" evidence="4">
    <location>
        <begin position="14"/>
        <end position="236"/>
    </location>
</feature>
<evidence type="ECO:0000256" key="3">
    <source>
        <dbReference type="ARBA" id="ARBA00022840"/>
    </source>
</evidence>
<dbReference type="SMART" id="SM00382">
    <property type="entry name" value="AAA"/>
    <property type="match status" value="1"/>
</dbReference>
<dbReference type="GO" id="GO:0016887">
    <property type="term" value="F:ATP hydrolysis activity"/>
    <property type="evidence" value="ECO:0007669"/>
    <property type="project" value="InterPro"/>
</dbReference>
<dbReference type="InterPro" id="IPR051782">
    <property type="entry name" value="ABC_Transporter_VariousFunc"/>
</dbReference>
<evidence type="ECO:0000259" key="4">
    <source>
        <dbReference type="PROSITE" id="PS50893"/>
    </source>
</evidence>
<dbReference type="AlphaFoldDB" id="A0AAX3GXM4"/>
<evidence type="ECO:0000313" key="5">
    <source>
        <dbReference type="EMBL" id="VFD53194.1"/>
    </source>
</evidence>
<evidence type="ECO:0000313" key="6">
    <source>
        <dbReference type="Proteomes" id="UP000346772"/>
    </source>
</evidence>
<keyword evidence="3 5" id="KW-0067">ATP-binding</keyword>
<dbReference type="Gene3D" id="3.40.50.300">
    <property type="entry name" value="P-loop containing nucleotide triphosphate hydrolases"/>
    <property type="match status" value="1"/>
</dbReference>
<dbReference type="PROSITE" id="PS50893">
    <property type="entry name" value="ABC_TRANSPORTER_2"/>
    <property type="match status" value="1"/>
</dbReference>
<dbReference type="Pfam" id="PF00005">
    <property type="entry name" value="ABC_tran"/>
    <property type="match status" value="1"/>
</dbReference>
<accession>A0AAX3GXM4</accession>